<dbReference type="KEGG" id="amr:AM1_0158"/>
<evidence type="ECO:0000313" key="3">
    <source>
        <dbReference type="Proteomes" id="UP000000268"/>
    </source>
</evidence>
<evidence type="ECO:0000313" key="2">
    <source>
        <dbReference type="EMBL" id="ABW25244.1"/>
    </source>
</evidence>
<evidence type="ECO:0000259" key="1">
    <source>
        <dbReference type="Pfam" id="PF07176"/>
    </source>
</evidence>
<accession>B0C6F0</accession>
<dbReference type="HOGENOM" id="CLU_1192681_0_0_3"/>
<organism evidence="2 3">
    <name type="scientific">Acaryochloris marina (strain MBIC 11017)</name>
    <dbReference type="NCBI Taxonomy" id="329726"/>
    <lineage>
        <taxon>Bacteria</taxon>
        <taxon>Bacillati</taxon>
        <taxon>Cyanobacteriota</taxon>
        <taxon>Cyanophyceae</taxon>
        <taxon>Acaryochloridales</taxon>
        <taxon>Acaryochloridaceae</taxon>
        <taxon>Acaryochloris</taxon>
    </lineage>
</organism>
<proteinExistence type="predicted"/>
<gene>
    <name evidence="2" type="ordered locus">AM1_0158</name>
</gene>
<name>B0C6F0_ACAM1</name>
<dbReference type="STRING" id="329726.AM1_0158"/>
<dbReference type="RefSeq" id="WP_012160858.1">
    <property type="nucleotide sequence ID" value="NC_009925.1"/>
</dbReference>
<dbReference type="EMBL" id="CP000828">
    <property type="protein sequence ID" value="ABW25244.1"/>
    <property type="molecule type" value="Genomic_DNA"/>
</dbReference>
<keyword evidence="3" id="KW-1185">Reference proteome</keyword>
<reference evidence="2 3" key="1">
    <citation type="journal article" date="2008" name="Proc. Natl. Acad. Sci. U.S.A.">
        <title>Niche adaptation and genome expansion in the chlorophyll d-producing cyanobacterium Acaryochloris marina.</title>
        <authorList>
            <person name="Swingley W.D."/>
            <person name="Chen M."/>
            <person name="Cheung P.C."/>
            <person name="Conrad A.L."/>
            <person name="Dejesa L.C."/>
            <person name="Hao J."/>
            <person name="Honchak B.M."/>
            <person name="Karbach L.E."/>
            <person name="Kurdoglu A."/>
            <person name="Lahiri S."/>
            <person name="Mastrian S.D."/>
            <person name="Miyashita H."/>
            <person name="Page L."/>
            <person name="Ramakrishna P."/>
            <person name="Satoh S."/>
            <person name="Sattley W.M."/>
            <person name="Shimada Y."/>
            <person name="Taylor H.L."/>
            <person name="Tomo T."/>
            <person name="Tsuchiya T."/>
            <person name="Wang Z.T."/>
            <person name="Raymond J."/>
            <person name="Mimuro M."/>
            <person name="Blankenship R.E."/>
            <person name="Touchman J.W."/>
        </authorList>
    </citation>
    <scope>NUCLEOTIDE SEQUENCE [LARGE SCALE GENOMIC DNA]</scope>
    <source>
        <strain evidence="3">MBIC 11017</strain>
    </source>
</reference>
<dbReference type="InterPro" id="IPR010802">
    <property type="entry name" value="DUF1400"/>
</dbReference>
<protein>
    <recommendedName>
        <fullName evidence="1">DUF1400 domain-containing protein</fullName>
    </recommendedName>
</protein>
<dbReference type="OrthoDB" id="9820260at2"/>
<dbReference type="AlphaFoldDB" id="B0C6F0"/>
<dbReference type="Pfam" id="PF07176">
    <property type="entry name" value="DUF1400"/>
    <property type="match status" value="1"/>
</dbReference>
<sequence length="232" mass="25252">MSIFPQVQTRSSLCSLRLAVAAAVLGTSTSLLVGTGAIAAESVTLKYNSDTVTVTLPEMQSFAQSGQLTPALQTFFHTTQKVPTQWSELLTKEIKIPYFIERLIHSPKGRFVLHQIDEMVYESGSKGLEDLDKAVTKAMADGNISVIEVIRDYPASTINIDLKVVETDYNQIKQLAEGIEKGDSTTPAPDFLKGILCHCQTAQNNATSQTQLPSTQLTSSKPIACHLPLVQK</sequence>
<dbReference type="Proteomes" id="UP000000268">
    <property type="component" value="Chromosome"/>
</dbReference>
<feature type="domain" description="DUF1400" evidence="1">
    <location>
        <begin position="39"/>
        <end position="161"/>
    </location>
</feature>